<sequence precursor="true">MKKFFAGLITGIIVAISFTAFAAVQLKVVPNPYPVYINNVKSDVSGYNINGSTYLKTTDFKSAGLDVKYNKNKKQIEVKSTTTGLTNNNSGTTGNNQNPVFLYEGDAKDTTYRGYKAILYNGDTFINAVEFLKKLKMTIKYNTKQDSYQFYKNEVKILETLNSTSEYYIVYENRPYFNVKFLGEYLEG</sequence>
<feature type="signal peptide" evidence="1">
    <location>
        <begin position="1"/>
        <end position="22"/>
    </location>
</feature>
<evidence type="ECO:0000313" key="2">
    <source>
        <dbReference type="EMBL" id="ACL77568.1"/>
    </source>
</evidence>
<evidence type="ECO:0000256" key="1">
    <source>
        <dbReference type="SAM" id="SignalP"/>
    </source>
</evidence>
<evidence type="ECO:0000313" key="3">
    <source>
        <dbReference type="Proteomes" id="UP000001349"/>
    </source>
</evidence>
<name>B8I112_RUMCH</name>
<dbReference type="Proteomes" id="UP000001349">
    <property type="component" value="Chromosome"/>
</dbReference>
<dbReference type="EMBL" id="CP001348">
    <property type="protein sequence ID" value="ACL77568.1"/>
    <property type="molecule type" value="Genomic_DNA"/>
</dbReference>
<evidence type="ECO:0008006" key="4">
    <source>
        <dbReference type="Google" id="ProtNLM"/>
    </source>
</evidence>
<keyword evidence="1" id="KW-0732">Signal</keyword>
<dbReference type="KEGG" id="cce:Ccel_3279"/>
<gene>
    <name evidence="2" type="ordered locus">Ccel_3279</name>
</gene>
<proteinExistence type="predicted"/>
<dbReference type="STRING" id="394503.Ccel_3279"/>
<dbReference type="OrthoDB" id="1864213at2"/>
<dbReference type="RefSeq" id="WP_015926626.1">
    <property type="nucleotide sequence ID" value="NC_011898.1"/>
</dbReference>
<dbReference type="AlphaFoldDB" id="B8I112"/>
<organism evidence="2 3">
    <name type="scientific">Ruminiclostridium cellulolyticum (strain ATCC 35319 / DSM 5812 / JCM 6584 / H10)</name>
    <name type="common">Clostridium cellulolyticum</name>
    <dbReference type="NCBI Taxonomy" id="394503"/>
    <lineage>
        <taxon>Bacteria</taxon>
        <taxon>Bacillati</taxon>
        <taxon>Bacillota</taxon>
        <taxon>Clostridia</taxon>
        <taxon>Eubacteriales</taxon>
        <taxon>Oscillospiraceae</taxon>
        <taxon>Ruminiclostridium</taxon>
    </lineage>
</organism>
<accession>B8I112</accession>
<dbReference type="HOGENOM" id="CLU_109272_0_0_9"/>
<keyword evidence="3" id="KW-1185">Reference proteome</keyword>
<reference evidence="2 3" key="1">
    <citation type="submission" date="2009-01" db="EMBL/GenBank/DDBJ databases">
        <title>Complete sequence of Clostridium cellulolyticum H10.</title>
        <authorList>
            <consortium name="US DOE Joint Genome Institute"/>
            <person name="Lucas S."/>
            <person name="Copeland A."/>
            <person name="Lapidus A."/>
            <person name="Glavina del Rio T."/>
            <person name="Dalin E."/>
            <person name="Tice H."/>
            <person name="Bruce D."/>
            <person name="Goodwin L."/>
            <person name="Pitluck S."/>
            <person name="Chertkov O."/>
            <person name="Saunders E."/>
            <person name="Brettin T."/>
            <person name="Detter J.C."/>
            <person name="Han C."/>
            <person name="Larimer F."/>
            <person name="Land M."/>
            <person name="Hauser L."/>
            <person name="Kyrpides N."/>
            <person name="Ivanova N."/>
            <person name="Zhou J."/>
            <person name="Richardson P."/>
        </authorList>
    </citation>
    <scope>NUCLEOTIDE SEQUENCE [LARGE SCALE GENOMIC DNA]</scope>
    <source>
        <strain evidence="3">ATCC 35319 / DSM 5812 / JCM 6584 / H10</strain>
    </source>
</reference>
<feature type="chain" id="PRO_5002873901" description="Copper amine oxidase-like N-terminal domain-containing protein" evidence="1">
    <location>
        <begin position="23"/>
        <end position="188"/>
    </location>
</feature>
<protein>
    <recommendedName>
        <fullName evidence="4">Copper amine oxidase-like N-terminal domain-containing protein</fullName>
    </recommendedName>
</protein>